<evidence type="ECO:0000313" key="3">
    <source>
        <dbReference type="EMBL" id="MBB5035608.1"/>
    </source>
</evidence>
<evidence type="ECO:0000256" key="1">
    <source>
        <dbReference type="SAM" id="SignalP"/>
    </source>
</evidence>
<protein>
    <recommendedName>
        <fullName evidence="2">Uncharacterized protein TP-0789 domain-containing protein</fullName>
    </recommendedName>
</protein>
<dbReference type="EMBL" id="JACHIG010000020">
    <property type="protein sequence ID" value="MBB5035608.1"/>
    <property type="molecule type" value="Genomic_DNA"/>
</dbReference>
<organism evidence="3 4">
    <name type="scientific">Prosthecobacter vanneervenii</name>
    <dbReference type="NCBI Taxonomy" id="48466"/>
    <lineage>
        <taxon>Bacteria</taxon>
        <taxon>Pseudomonadati</taxon>
        <taxon>Verrucomicrobiota</taxon>
        <taxon>Verrucomicrobiia</taxon>
        <taxon>Verrucomicrobiales</taxon>
        <taxon>Verrucomicrobiaceae</taxon>
        <taxon>Prosthecobacter</taxon>
    </lineage>
</organism>
<evidence type="ECO:0000259" key="2">
    <source>
        <dbReference type="Pfam" id="PF17131"/>
    </source>
</evidence>
<keyword evidence="4" id="KW-1185">Reference proteome</keyword>
<keyword evidence="1" id="KW-0732">Signal</keyword>
<feature type="domain" description="Uncharacterized protein TP-0789" evidence="2">
    <location>
        <begin position="104"/>
        <end position="213"/>
    </location>
</feature>
<dbReference type="Gene3D" id="2.50.20.10">
    <property type="entry name" value="Lipoprotein localisation LolA/LolB/LppX"/>
    <property type="match status" value="1"/>
</dbReference>
<feature type="signal peptide" evidence="1">
    <location>
        <begin position="1"/>
        <end position="18"/>
    </location>
</feature>
<dbReference type="RefSeq" id="WP_184344574.1">
    <property type="nucleotide sequence ID" value="NZ_JACHIG010000020.1"/>
</dbReference>
<dbReference type="Pfam" id="PF17131">
    <property type="entry name" value="LolA_like"/>
    <property type="match status" value="1"/>
</dbReference>
<sequence>MKLFYLLPLLLLAPALRAEDAQPKTAEEIIRIVQNSYALQNYKMNGQLRDDSTGRVEPLTLTMQERVMRFLFKNPPPEIVHLDMNTSPATLYQVRQGGSSVVPTSQHGNKVRGMEFNYEDLSLAFLYWPRPQLMNEDRVSGQKCWVVRVTNPDRGGPYYAVDLWVHQGSGGAAKMQAFDWDSKIVKRYQVTKVQKVEGATTLKELRIESVNPANGDVIGRTYMTLEDPVKNN</sequence>
<gene>
    <name evidence="3" type="ORF">HNQ65_005221</name>
</gene>
<proteinExistence type="predicted"/>
<dbReference type="AlphaFoldDB" id="A0A7W7YG99"/>
<dbReference type="InterPro" id="IPR033399">
    <property type="entry name" value="TP_0789-like"/>
</dbReference>
<name>A0A7W7YG99_9BACT</name>
<accession>A0A7W7YG99</accession>
<comment type="caution">
    <text evidence="3">The sequence shown here is derived from an EMBL/GenBank/DDBJ whole genome shotgun (WGS) entry which is preliminary data.</text>
</comment>
<reference evidence="3 4" key="1">
    <citation type="submission" date="2020-08" db="EMBL/GenBank/DDBJ databases">
        <title>Genomic Encyclopedia of Type Strains, Phase IV (KMG-IV): sequencing the most valuable type-strain genomes for metagenomic binning, comparative biology and taxonomic classification.</title>
        <authorList>
            <person name="Goeker M."/>
        </authorList>
    </citation>
    <scope>NUCLEOTIDE SEQUENCE [LARGE SCALE GENOMIC DNA]</scope>
    <source>
        <strain evidence="3 4">DSM 12252</strain>
    </source>
</reference>
<evidence type="ECO:0000313" key="4">
    <source>
        <dbReference type="Proteomes" id="UP000590740"/>
    </source>
</evidence>
<feature type="chain" id="PRO_5030744987" description="Uncharacterized protein TP-0789 domain-containing protein" evidence="1">
    <location>
        <begin position="19"/>
        <end position="232"/>
    </location>
</feature>
<dbReference type="Proteomes" id="UP000590740">
    <property type="component" value="Unassembled WGS sequence"/>
</dbReference>